<feature type="domain" description="ISXO2-like transposase" evidence="1">
    <location>
        <begin position="10"/>
        <end position="91"/>
    </location>
</feature>
<proteinExistence type="predicted"/>
<dbReference type="Pfam" id="PF12762">
    <property type="entry name" value="DDE_Tnp_IS1595"/>
    <property type="match status" value="1"/>
</dbReference>
<evidence type="ECO:0000313" key="2">
    <source>
        <dbReference type="EMBL" id="BBO73100.1"/>
    </source>
</evidence>
<sequence>MHSIYSIVHLSAIIDRFNDKRAYMKTDKMHAYKRIDKQYLSYLLVNHLRKEYSRDDIHRITSELFNAILKRDRKGVFCYLSKKHLPCYRYEIISTWTSYNRC</sequence>
<accession>A0A5K7YXM6</accession>
<dbReference type="KEGG" id="dwd:DSCW_05170"/>
<dbReference type="AlphaFoldDB" id="A0A5K7YXM6"/>
<dbReference type="EMBL" id="AP021875">
    <property type="protein sequence ID" value="BBO73100.1"/>
    <property type="molecule type" value="Genomic_DNA"/>
</dbReference>
<evidence type="ECO:0000313" key="3">
    <source>
        <dbReference type="Proteomes" id="UP000427769"/>
    </source>
</evidence>
<evidence type="ECO:0000259" key="1">
    <source>
        <dbReference type="Pfam" id="PF12762"/>
    </source>
</evidence>
<keyword evidence="3" id="KW-1185">Reference proteome</keyword>
<dbReference type="InterPro" id="IPR024445">
    <property type="entry name" value="Tnp_ISXO2-like"/>
</dbReference>
<protein>
    <recommendedName>
        <fullName evidence="1">ISXO2-like transposase domain-containing protein</fullName>
    </recommendedName>
</protein>
<name>A0A5K7YXM6_9BACT</name>
<reference evidence="2 3" key="1">
    <citation type="submission" date="2019-11" db="EMBL/GenBank/DDBJ databases">
        <title>Comparative genomics of hydrocarbon-degrading Desulfosarcina strains.</title>
        <authorList>
            <person name="Watanabe M."/>
            <person name="Kojima H."/>
            <person name="Fukui M."/>
        </authorList>
    </citation>
    <scope>NUCLEOTIDE SEQUENCE [LARGE SCALE GENOMIC DNA]</scope>
    <source>
        <strain evidence="2 3">PP31</strain>
    </source>
</reference>
<dbReference type="Proteomes" id="UP000427769">
    <property type="component" value="Chromosome"/>
</dbReference>
<gene>
    <name evidence="2" type="ORF">DSCW_05170</name>
</gene>
<organism evidence="2 3">
    <name type="scientific">Desulfosarcina widdelii</name>
    <dbReference type="NCBI Taxonomy" id="947919"/>
    <lineage>
        <taxon>Bacteria</taxon>
        <taxon>Pseudomonadati</taxon>
        <taxon>Thermodesulfobacteriota</taxon>
        <taxon>Desulfobacteria</taxon>
        <taxon>Desulfobacterales</taxon>
        <taxon>Desulfosarcinaceae</taxon>
        <taxon>Desulfosarcina</taxon>
    </lineage>
</organism>